<name>A0A7C8HFP8_9FIRM</name>
<accession>A0A7C8HFP8</accession>
<proteinExistence type="predicted"/>
<gene>
    <name evidence="1" type="ORF">GND95_07005</name>
</gene>
<reference evidence="1 2" key="1">
    <citation type="submission" date="2019-12" db="EMBL/GenBank/DDBJ databases">
        <title>Defluviitalea raffinosedens, isolated from a biogas fermenter, genome sequencing and characterization.</title>
        <authorList>
            <person name="Rettenmaier R."/>
            <person name="Schneider M."/>
            <person name="Neuhaus K."/>
            <person name="Liebl W."/>
            <person name="Zverlov V."/>
        </authorList>
    </citation>
    <scope>NUCLEOTIDE SEQUENCE [LARGE SCALE GENOMIC DNA]</scope>
    <source>
        <strain evidence="1 2">249c-K6</strain>
    </source>
</reference>
<dbReference type="AlphaFoldDB" id="A0A7C8HFP8"/>
<protein>
    <submittedName>
        <fullName evidence="1">Uncharacterized protein</fullName>
    </submittedName>
</protein>
<evidence type="ECO:0000313" key="2">
    <source>
        <dbReference type="Proteomes" id="UP000483018"/>
    </source>
</evidence>
<dbReference type="Proteomes" id="UP000483018">
    <property type="component" value="Unassembled WGS sequence"/>
</dbReference>
<organism evidence="1 2">
    <name type="scientific">Defluviitalea raffinosedens</name>
    <dbReference type="NCBI Taxonomy" id="1450156"/>
    <lineage>
        <taxon>Bacteria</taxon>
        <taxon>Bacillati</taxon>
        <taxon>Bacillota</taxon>
        <taxon>Clostridia</taxon>
        <taxon>Lachnospirales</taxon>
        <taxon>Defluviitaleaceae</taxon>
        <taxon>Defluviitalea</taxon>
    </lineage>
</organism>
<dbReference type="RefSeq" id="WP_158740144.1">
    <property type="nucleotide sequence ID" value="NZ_WSLF01000005.1"/>
</dbReference>
<comment type="caution">
    <text evidence="1">The sequence shown here is derived from an EMBL/GenBank/DDBJ whole genome shotgun (WGS) entry which is preliminary data.</text>
</comment>
<evidence type="ECO:0000313" key="1">
    <source>
        <dbReference type="EMBL" id="KAE9634413.1"/>
    </source>
</evidence>
<sequence>MVKMPLEDFIEEVKSEIIGYEELGEEKALEWEQKFLSLVNDGAKSIPNIEVKNGKKFYQLEDESEIFKIVDMYLAAVDKDEEEEYWGKWV</sequence>
<dbReference type="EMBL" id="WSLF01000005">
    <property type="protein sequence ID" value="KAE9634413.1"/>
    <property type="molecule type" value="Genomic_DNA"/>
</dbReference>
<dbReference type="OrthoDB" id="2084810at2"/>
<keyword evidence="2" id="KW-1185">Reference proteome</keyword>